<evidence type="ECO:0000313" key="2">
    <source>
        <dbReference type="EMBL" id="MBK9298994.1"/>
    </source>
</evidence>
<dbReference type="Proteomes" id="UP000727993">
    <property type="component" value="Unassembled WGS sequence"/>
</dbReference>
<evidence type="ECO:0000256" key="1">
    <source>
        <dbReference type="SAM" id="MobiDB-lite"/>
    </source>
</evidence>
<protein>
    <recommendedName>
        <fullName evidence="4">DUF1844 domain-containing protein</fullName>
    </recommendedName>
</protein>
<feature type="compositionally biased region" description="Low complexity" evidence="1">
    <location>
        <begin position="214"/>
        <end position="223"/>
    </location>
</feature>
<dbReference type="AlphaFoldDB" id="A0A936TGM4"/>
<feature type="region of interest" description="Disordered" evidence="1">
    <location>
        <begin position="31"/>
        <end position="75"/>
    </location>
</feature>
<organism evidence="2 3">
    <name type="scientific">Candidatus Neomicrothrix subdominans</name>
    <dbReference type="NCBI Taxonomy" id="2954438"/>
    <lineage>
        <taxon>Bacteria</taxon>
        <taxon>Bacillati</taxon>
        <taxon>Actinomycetota</taxon>
        <taxon>Acidimicrobiia</taxon>
        <taxon>Acidimicrobiales</taxon>
        <taxon>Microthrixaceae</taxon>
        <taxon>Candidatus Neomicrothrix</taxon>
    </lineage>
</organism>
<feature type="region of interest" description="Disordered" evidence="1">
    <location>
        <begin position="200"/>
        <end position="223"/>
    </location>
</feature>
<name>A0A936TGM4_9ACTN</name>
<dbReference type="EMBL" id="JADJZA010000011">
    <property type="protein sequence ID" value="MBK9298994.1"/>
    <property type="molecule type" value="Genomic_DNA"/>
</dbReference>
<feature type="compositionally biased region" description="Basic and acidic residues" evidence="1">
    <location>
        <begin position="39"/>
        <end position="48"/>
    </location>
</feature>
<evidence type="ECO:0008006" key="4">
    <source>
        <dbReference type="Google" id="ProtNLM"/>
    </source>
</evidence>
<proteinExistence type="predicted"/>
<sequence>MASRRTLGFPRDGRRCGATIVSSAIPSGVITMPSLWTPDGERNVERESPAPAAEPTASTPPPAGGPGAAPAGGDDMALSATELKAQAEQLGIDLDSLSPEERAQAEAAVVEMAATRARLAETPAAEVIANHLMGFYELGAIHLSRQPPAFEDAALAIDALRAVLERVGDRLGEAGAVLNQAQTQIQMAFVQVKDQHAAATSGTAAGDAAGGGEAPDASGSGDA</sequence>
<comment type="caution">
    <text evidence="2">The sequence shown here is derived from an EMBL/GenBank/DDBJ whole genome shotgun (WGS) entry which is preliminary data.</text>
</comment>
<gene>
    <name evidence="2" type="ORF">IPN02_19645</name>
</gene>
<reference evidence="2 3" key="1">
    <citation type="submission" date="2020-10" db="EMBL/GenBank/DDBJ databases">
        <title>Connecting structure to function with the recovery of over 1000 high-quality activated sludge metagenome-assembled genomes encoding full-length rRNA genes using long-read sequencing.</title>
        <authorList>
            <person name="Singleton C.M."/>
            <person name="Petriglieri F."/>
            <person name="Kristensen J.M."/>
            <person name="Kirkegaard R.H."/>
            <person name="Michaelsen T.Y."/>
            <person name="Andersen M.H."/>
            <person name="Karst S.M."/>
            <person name="Dueholm M.S."/>
            <person name="Nielsen P.H."/>
            <person name="Albertsen M."/>
        </authorList>
    </citation>
    <scope>NUCLEOTIDE SEQUENCE [LARGE SCALE GENOMIC DNA]</scope>
    <source>
        <strain evidence="2">Lyne_18-Q3-R50-59_MAXAC.006</strain>
    </source>
</reference>
<accession>A0A936TGM4</accession>
<evidence type="ECO:0000313" key="3">
    <source>
        <dbReference type="Proteomes" id="UP000727993"/>
    </source>
</evidence>